<accession>A0A178IKH4</accession>
<organism evidence="3 4">
    <name type="scientific">Termitidicoccus mucosus</name>
    <dbReference type="NCBI Taxonomy" id="1184151"/>
    <lineage>
        <taxon>Bacteria</taxon>
        <taxon>Pseudomonadati</taxon>
        <taxon>Verrucomicrobiota</taxon>
        <taxon>Opitutia</taxon>
        <taxon>Opitutales</taxon>
        <taxon>Opitutaceae</taxon>
        <taxon>Termitidicoccus</taxon>
    </lineage>
</organism>
<dbReference type="AlphaFoldDB" id="A0A178IKH4"/>
<dbReference type="InterPro" id="IPR011008">
    <property type="entry name" value="Dimeric_a/b-barrel"/>
</dbReference>
<dbReference type="Gene3D" id="3.30.70.100">
    <property type="match status" value="1"/>
</dbReference>
<dbReference type="STRING" id="1184151.AW736_01080"/>
<dbReference type="PANTHER" id="PTHR40057">
    <property type="entry name" value="SLR1162 PROTEIN"/>
    <property type="match status" value="1"/>
</dbReference>
<keyword evidence="1" id="KW-1133">Transmembrane helix</keyword>
<keyword evidence="4" id="KW-1185">Reference proteome</keyword>
<evidence type="ECO:0000313" key="4">
    <source>
        <dbReference type="Proteomes" id="UP000078486"/>
    </source>
</evidence>
<evidence type="ECO:0000256" key="1">
    <source>
        <dbReference type="SAM" id="Phobius"/>
    </source>
</evidence>
<dbReference type="Pfam" id="PF03992">
    <property type="entry name" value="ABM"/>
    <property type="match status" value="1"/>
</dbReference>
<evidence type="ECO:0000259" key="2">
    <source>
        <dbReference type="PROSITE" id="PS51725"/>
    </source>
</evidence>
<gene>
    <name evidence="3" type="ORF">AW736_01080</name>
</gene>
<keyword evidence="1" id="KW-0812">Transmembrane</keyword>
<feature type="transmembrane region" description="Helical" evidence="1">
    <location>
        <begin position="149"/>
        <end position="171"/>
    </location>
</feature>
<reference evidence="3 4" key="1">
    <citation type="submission" date="2016-01" db="EMBL/GenBank/DDBJ databases">
        <title>High potential of lignocellulose degradation of a new Verrucomicrobia species.</title>
        <authorList>
            <person name="Wang Y."/>
            <person name="Shi Y."/>
            <person name="Qiu Z."/>
            <person name="Liu S."/>
            <person name="Yang H."/>
        </authorList>
    </citation>
    <scope>NUCLEOTIDE SEQUENCE [LARGE SCALE GENOMIC DNA]</scope>
    <source>
        <strain evidence="3 4">TSB47</strain>
    </source>
</reference>
<feature type="transmembrane region" description="Helical" evidence="1">
    <location>
        <begin position="121"/>
        <end position="143"/>
    </location>
</feature>
<dbReference type="EMBL" id="LRRQ01000063">
    <property type="protein sequence ID" value="OAM90258.1"/>
    <property type="molecule type" value="Genomic_DNA"/>
</dbReference>
<feature type="domain" description="ABM" evidence="2">
    <location>
        <begin position="7"/>
        <end position="97"/>
    </location>
</feature>
<sequence>MSDSVPVTVWITRTVKPGCEAGFERAMHEFAQRSLAQPGQLGVHITRPAPGAASRDYRIMRKFASRAALAAYHASREYLAWNEAVRGLTEGDPRVEELSGLESWFTPEGAPLRPLPQWKMALVTFLGVYPLTSLLPPFFGRLFAPLHPLLINIVTTGLVVALLTWIVMPLLTRFFRRWLHS</sequence>
<dbReference type="OrthoDB" id="1494254at2"/>
<dbReference type="RefSeq" id="WP_068768444.1">
    <property type="nucleotide sequence ID" value="NZ_CP109796.1"/>
</dbReference>
<protein>
    <recommendedName>
        <fullName evidence="2">ABM domain-containing protein</fullName>
    </recommendedName>
</protein>
<dbReference type="SUPFAM" id="SSF54909">
    <property type="entry name" value="Dimeric alpha+beta barrel"/>
    <property type="match status" value="1"/>
</dbReference>
<dbReference type="InterPro" id="IPR007138">
    <property type="entry name" value="ABM_dom"/>
</dbReference>
<name>A0A178IKH4_9BACT</name>
<dbReference type="InterPro" id="IPR038762">
    <property type="entry name" value="ABM_predict"/>
</dbReference>
<dbReference type="Proteomes" id="UP000078486">
    <property type="component" value="Unassembled WGS sequence"/>
</dbReference>
<dbReference type="PANTHER" id="PTHR40057:SF1">
    <property type="entry name" value="SLR1162 PROTEIN"/>
    <property type="match status" value="1"/>
</dbReference>
<proteinExistence type="predicted"/>
<comment type="caution">
    <text evidence="3">The sequence shown here is derived from an EMBL/GenBank/DDBJ whole genome shotgun (WGS) entry which is preliminary data.</text>
</comment>
<keyword evidence="1" id="KW-0472">Membrane</keyword>
<evidence type="ECO:0000313" key="3">
    <source>
        <dbReference type="EMBL" id="OAM90258.1"/>
    </source>
</evidence>
<dbReference type="PROSITE" id="PS51725">
    <property type="entry name" value="ABM"/>
    <property type="match status" value="1"/>
</dbReference>